<dbReference type="Proteomes" id="UP000635071">
    <property type="component" value="Unassembled WGS sequence"/>
</dbReference>
<protein>
    <submittedName>
        <fullName evidence="1">Uncharacterized protein</fullName>
    </submittedName>
</protein>
<keyword evidence="2" id="KW-1185">Reference proteome</keyword>
<organism evidence="1 2">
    <name type="scientific">Sandarakinorhabdus glacialis</name>
    <dbReference type="NCBI Taxonomy" id="1614636"/>
    <lineage>
        <taxon>Bacteria</taxon>
        <taxon>Pseudomonadati</taxon>
        <taxon>Pseudomonadota</taxon>
        <taxon>Alphaproteobacteria</taxon>
        <taxon>Sphingomonadales</taxon>
        <taxon>Sphingosinicellaceae</taxon>
        <taxon>Sandarakinorhabdus</taxon>
    </lineage>
</organism>
<sequence length="61" mass="6265">MLGHDQVNYVVSGGRTVMSDGVSAKRAPGMAAHLYTGANVGIVQAGAEPLVLIVVYPVAKK</sequence>
<dbReference type="RefSeq" id="WP_188763846.1">
    <property type="nucleotide sequence ID" value="NZ_BMJM01000013.1"/>
</dbReference>
<dbReference type="AlphaFoldDB" id="A0A917EAR9"/>
<dbReference type="Gene3D" id="2.60.120.10">
    <property type="entry name" value="Jelly Rolls"/>
    <property type="match status" value="1"/>
</dbReference>
<reference evidence="1" key="2">
    <citation type="submission" date="2020-09" db="EMBL/GenBank/DDBJ databases">
        <authorList>
            <person name="Sun Q."/>
            <person name="Zhou Y."/>
        </authorList>
    </citation>
    <scope>NUCLEOTIDE SEQUENCE</scope>
    <source>
        <strain evidence="1">CGMCC 1.15519</strain>
    </source>
</reference>
<dbReference type="InterPro" id="IPR014710">
    <property type="entry name" value="RmlC-like_jellyroll"/>
</dbReference>
<name>A0A917EAR9_9SPHN</name>
<evidence type="ECO:0000313" key="2">
    <source>
        <dbReference type="Proteomes" id="UP000635071"/>
    </source>
</evidence>
<proteinExistence type="predicted"/>
<accession>A0A917EAR9</accession>
<gene>
    <name evidence="1" type="ORF">GCM10011529_28170</name>
</gene>
<reference evidence="1" key="1">
    <citation type="journal article" date="2014" name="Int. J. Syst. Evol. Microbiol.">
        <title>Complete genome sequence of Corynebacterium casei LMG S-19264T (=DSM 44701T), isolated from a smear-ripened cheese.</title>
        <authorList>
            <consortium name="US DOE Joint Genome Institute (JGI-PGF)"/>
            <person name="Walter F."/>
            <person name="Albersmeier A."/>
            <person name="Kalinowski J."/>
            <person name="Ruckert C."/>
        </authorList>
    </citation>
    <scope>NUCLEOTIDE SEQUENCE</scope>
    <source>
        <strain evidence="1">CGMCC 1.15519</strain>
    </source>
</reference>
<comment type="caution">
    <text evidence="1">The sequence shown here is derived from an EMBL/GenBank/DDBJ whole genome shotgun (WGS) entry which is preliminary data.</text>
</comment>
<evidence type="ECO:0000313" key="1">
    <source>
        <dbReference type="EMBL" id="GGE19912.1"/>
    </source>
</evidence>
<dbReference type="EMBL" id="BMJM01000013">
    <property type="protein sequence ID" value="GGE19912.1"/>
    <property type="molecule type" value="Genomic_DNA"/>
</dbReference>